<evidence type="ECO:0000313" key="2">
    <source>
        <dbReference type="Proteomes" id="UP000006316"/>
    </source>
</evidence>
<accession>K6CHK2</accession>
<gene>
    <name evidence="1" type="ORF">BABA_04159</name>
</gene>
<evidence type="ECO:0000313" key="1">
    <source>
        <dbReference type="EMBL" id="EKN70605.1"/>
    </source>
</evidence>
<dbReference type="PATRIC" id="fig|1117379.3.peg.860"/>
<keyword evidence="2" id="KW-1185">Reference proteome</keyword>
<dbReference type="EMBL" id="AJLS01000036">
    <property type="protein sequence ID" value="EKN70605.1"/>
    <property type="molecule type" value="Genomic_DNA"/>
</dbReference>
<name>K6CHK2_9BACI</name>
<reference evidence="1 2" key="1">
    <citation type="journal article" date="2012" name="Front. Microbiol.">
        <title>Redundancy and modularity in membrane-associated dissimilatory nitrate reduction in Bacillus.</title>
        <authorList>
            <person name="Heylen K."/>
            <person name="Keltjens J."/>
        </authorList>
    </citation>
    <scope>NUCLEOTIDE SEQUENCE [LARGE SCALE GENOMIC DNA]</scope>
    <source>
        <strain evidence="2">LMG 21833T</strain>
    </source>
</reference>
<sequence>MPSIVNIGLLNVNSPQPSAAVFVGEGMVNGMDANRKYNLNMGGNYGINNLNIGNINNIVDSFEVLDGVIFDQDFKPNIGGVVGNV</sequence>
<organism evidence="1 2">
    <name type="scientific">Neobacillus bataviensis LMG 21833</name>
    <dbReference type="NCBI Taxonomy" id="1117379"/>
    <lineage>
        <taxon>Bacteria</taxon>
        <taxon>Bacillati</taxon>
        <taxon>Bacillota</taxon>
        <taxon>Bacilli</taxon>
        <taxon>Bacillales</taxon>
        <taxon>Bacillaceae</taxon>
        <taxon>Neobacillus</taxon>
    </lineage>
</organism>
<dbReference type="AlphaFoldDB" id="K6CHK2"/>
<dbReference type="Proteomes" id="UP000006316">
    <property type="component" value="Unassembled WGS sequence"/>
</dbReference>
<proteinExistence type="predicted"/>
<evidence type="ECO:0008006" key="3">
    <source>
        <dbReference type="Google" id="ProtNLM"/>
    </source>
</evidence>
<dbReference type="eggNOG" id="ENOG5030D2X">
    <property type="taxonomic scope" value="Bacteria"/>
</dbReference>
<dbReference type="RefSeq" id="WP_007083867.1">
    <property type="nucleotide sequence ID" value="NZ_AJLS01000036.1"/>
</dbReference>
<dbReference type="OrthoDB" id="2376546at2"/>
<comment type="caution">
    <text evidence="1">The sequence shown here is derived from an EMBL/GenBank/DDBJ whole genome shotgun (WGS) entry which is preliminary data.</text>
</comment>
<protein>
    <recommendedName>
        <fullName evidence="3">Spore germination protein gerPA/gerPF</fullName>
    </recommendedName>
</protein>